<organism evidence="3 4">
    <name type="scientific">Oceanospirillum sediminis</name>
    <dbReference type="NCBI Taxonomy" id="2760088"/>
    <lineage>
        <taxon>Bacteria</taxon>
        <taxon>Pseudomonadati</taxon>
        <taxon>Pseudomonadota</taxon>
        <taxon>Gammaproteobacteria</taxon>
        <taxon>Oceanospirillales</taxon>
        <taxon>Oceanospirillaceae</taxon>
        <taxon>Oceanospirillum</taxon>
    </lineage>
</organism>
<dbReference type="EMBL" id="JACJFM010000167">
    <property type="protein sequence ID" value="MBB1489755.1"/>
    <property type="molecule type" value="Genomic_DNA"/>
</dbReference>
<accession>A0A839IWK4</accession>
<evidence type="ECO:0000256" key="1">
    <source>
        <dbReference type="PROSITE-ProRule" id="PRU00169"/>
    </source>
</evidence>
<evidence type="ECO:0000259" key="2">
    <source>
        <dbReference type="PROSITE" id="PS50110"/>
    </source>
</evidence>
<dbReference type="AlphaFoldDB" id="A0A839IWK4"/>
<gene>
    <name evidence="3" type="ORF">H4O21_24405</name>
</gene>
<feature type="non-terminal residue" evidence="3">
    <location>
        <position position="1"/>
    </location>
</feature>
<dbReference type="PROSITE" id="PS50110">
    <property type="entry name" value="RESPONSE_REGULATORY"/>
    <property type="match status" value="1"/>
</dbReference>
<dbReference type="InterPro" id="IPR011006">
    <property type="entry name" value="CheY-like_superfamily"/>
</dbReference>
<dbReference type="SUPFAM" id="SSF52172">
    <property type="entry name" value="CheY-like"/>
    <property type="match status" value="1"/>
</dbReference>
<comment type="caution">
    <text evidence="1">Lacks conserved residue(s) required for the propagation of feature annotation.</text>
</comment>
<dbReference type="InterPro" id="IPR001789">
    <property type="entry name" value="Sig_transdc_resp-reg_receiver"/>
</dbReference>
<proteinExistence type="predicted"/>
<dbReference type="GO" id="GO:0000160">
    <property type="term" value="P:phosphorelay signal transduction system"/>
    <property type="evidence" value="ECO:0007669"/>
    <property type="project" value="InterPro"/>
</dbReference>
<evidence type="ECO:0000313" key="4">
    <source>
        <dbReference type="Proteomes" id="UP000565262"/>
    </source>
</evidence>
<evidence type="ECO:0000313" key="3">
    <source>
        <dbReference type="EMBL" id="MBB1489755.1"/>
    </source>
</evidence>
<keyword evidence="4" id="KW-1185">Reference proteome</keyword>
<reference evidence="3 4" key="1">
    <citation type="submission" date="2020-08" db="EMBL/GenBank/DDBJ databases">
        <title>Oceanospirillum sp. nov. isolated from marine sediment.</title>
        <authorList>
            <person name="Ji X."/>
        </authorList>
    </citation>
    <scope>NUCLEOTIDE SEQUENCE [LARGE SCALE GENOMIC DNA]</scope>
    <source>
        <strain evidence="3 4">D5</strain>
    </source>
</reference>
<feature type="domain" description="Response regulatory" evidence="2">
    <location>
        <begin position="1"/>
        <end position="36"/>
    </location>
</feature>
<name>A0A839IWK4_9GAMM</name>
<sequence length="44" mass="4953">SAFEEDIEKAKAAGVDEFLAKPIDNEKLNSVLRKYALKKEEQVS</sequence>
<dbReference type="Gene3D" id="3.40.50.2300">
    <property type="match status" value="1"/>
</dbReference>
<comment type="caution">
    <text evidence="3">The sequence shown here is derived from an EMBL/GenBank/DDBJ whole genome shotgun (WGS) entry which is preliminary data.</text>
</comment>
<dbReference type="Proteomes" id="UP000565262">
    <property type="component" value="Unassembled WGS sequence"/>
</dbReference>
<protein>
    <recommendedName>
        <fullName evidence="2">Response regulatory domain-containing protein</fullName>
    </recommendedName>
</protein>